<gene>
    <name evidence="1" type="ORF">V5O48_011176</name>
</gene>
<protein>
    <recommendedName>
        <fullName evidence="3">F-box domain-containing protein</fullName>
    </recommendedName>
</protein>
<evidence type="ECO:0000313" key="2">
    <source>
        <dbReference type="Proteomes" id="UP001465976"/>
    </source>
</evidence>
<accession>A0ABR3F6G1</accession>
<organism evidence="1 2">
    <name type="scientific">Marasmius crinis-equi</name>
    <dbReference type="NCBI Taxonomy" id="585013"/>
    <lineage>
        <taxon>Eukaryota</taxon>
        <taxon>Fungi</taxon>
        <taxon>Dikarya</taxon>
        <taxon>Basidiomycota</taxon>
        <taxon>Agaricomycotina</taxon>
        <taxon>Agaricomycetes</taxon>
        <taxon>Agaricomycetidae</taxon>
        <taxon>Agaricales</taxon>
        <taxon>Marasmiineae</taxon>
        <taxon>Marasmiaceae</taxon>
        <taxon>Marasmius</taxon>
    </lineage>
</organism>
<dbReference type="SUPFAM" id="SSF52047">
    <property type="entry name" value="RNI-like"/>
    <property type="match status" value="1"/>
</dbReference>
<dbReference type="InterPro" id="IPR032675">
    <property type="entry name" value="LRR_dom_sf"/>
</dbReference>
<dbReference type="Proteomes" id="UP001465976">
    <property type="component" value="Unassembled WGS sequence"/>
</dbReference>
<dbReference type="Gene3D" id="3.80.10.10">
    <property type="entry name" value="Ribonuclease Inhibitor"/>
    <property type="match status" value="1"/>
</dbReference>
<sequence length="488" mass="55658">MSSISALPYDILQRILDDLDDSSTMATYCLLSRDINGPASSKLYNRLRVNFMGSRGTIERVSSMLRAASLPLNCHRVKTVILRGVPSDGLVPLEQHLVLLALQEFNCLENFTVQTEGQLDTYWTDDASILSLFAHLSRITSLRSLTIDPLPCIPHIGNVLTLFDHNSLRELCLVDRFENPLHSIPVDFSLSLTRLQVRVRDYWMLDVMPTLPSVRKFRNLKSLTLGFANLNNSHEMLESLALLPHLEDLCLEFSNGLEAFGIPLSERPIFPNETGLATSLQLPPPRNLKSFTLRHKDPYHRETIIDAPRLCKLIKHIISLSSIEELSFQRPFSYTRTLNPNPKQSWDILIDHLADKHAKSLRYLDLEAGFVRKTAMEILLRKCNRLEELIVATSPGSLMTLIRNSSTVPRLVRACFEFRTHKREGWSSRRLSRSFSLYEATDIMRATRLRRLTINDDKWVASWVRDGDGALEYCLEEVGVDTHMYGGN</sequence>
<name>A0ABR3F6G1_9AGAR</name>
<comment type="caution">
    <text evidence="1">The sequence shown here is derived from an EMBL/GenBank/DDBJ whole genome shotgun (WGS) entry which is preliminary data.</text>
</comment>
<dbReference type="EMBL" id="JBAHYK010000875">
    <property type="protein sequence ID" value="KAL0570782.1"/>
    <property type="molecule type" value="Genomic_DNA"/>
</dbReference>
<evidence type="ECO:0000313" key="1">
    <source>
        <dbReference type="EMBL" id="KAL0570782.1"/>
    </source>
</evidence>
<proteinExistence type="predicted"/>
<evidence type="ECO:0008006" key="3">
    <source>
        <dbReference type="Google" id="ProtNLM"/>
    </source>
</evidence>
<reference evidence="1 2" key="1">
    <citation type="submission" date="2024-02" db="EMBL/GenBank/DDBJ databases">
        <title>A draft genome for the cacao thread blight pathogen Marasmius crinis-equi.</title>
        <authorList>
            <person name="Cohen S.P."/>
            <person name="Baruah I.K."/>
            <person name="Amoako-Attah I."/>
            <person name="Bukari Y."/>
            <person name="Meinhardt L.W."/>
            <person name="Bailey B.A."/>
        </authorList>
    </citation>
    <scope>NUCLEOTIDE SEQUENCE [LARGE SCALE GENOMIC DNA]</scope>
    <source>
        <strain evidence="1 2">GH-76</strain>
    </source>
</reference>
<keyword evidence="2" id="KW-1185">Reference proteome</keyword>